<keyword evidence="3 4" id="KW-0732">Signal</keyword>
<dbReference type="GO" id="GO:0005576">
    <property type="term" value="C:extracellular region"/>
    <property type="evidence" value="ECO:0007669"/>
    <property type="project" value="UniProtKB-SubCell"/>
</dbReference>
<dbReference type="GO" id="GO:0099558">
    <property type="term" value="P:maintenance of synapse structure"/>
    <property type="evidence" value="ECO:0007669"/>
    <property type="project" value="TreeGrafter"/>
</dbReference>
<comment type="caution">
    <text evidence="6">The sequence shown here is derived from an EMBL/GenBank/DDBJ whole genome shotgun (WGS) entry which is preliminary data.</text>
</comment>
<feature type="signal peptide" evidence="4">
    <location>
        <begin position="1"/>
        <end position="21"/>
    </location>
</feature>
<dbReference type="AlphaFoldDB" id="A0AAE0QUH0"/>
<protein>
    <recommendedName>
        <fullName evidence="5">C1q domain-containing protein</fullName>
    </recommendedName>
</protein>
<evidence type="ECO:0000256" key="2">
    <source>
        <dbReference type="ARBA" id="ARBA00022525"/>
    </source>
</evidence>
<evidence type="ECO:0000256" key="4">
    <source>
        <dbReference type="SAM" id="SignalP"/>
    </source>
</evidence>
<reference evidence="6" key="1">
    <citation type="submission" date="2023-06" db="EMBL/GenBank/DDBJ databases">
        <title>Male Hemibagrus guttatus genome.</title>
        <authorList>
            <person name="Bian C."/>
        </authorList>
    </citation>
    <scope>NUCLEOTIDE SEQUENCE</scope>
    <source>
        <strain evidence="6">Male_cb2023</strain>
        <tissue evidence="6">Muscle</tissue>
    </source>
</reference>
<dbReference type="PROSITE" id="PS50871">
    <property type="entry name" value="C1Q"/>
    <property type="match status" value="1"/>
</dbReference>
<dbReference type="PRINTS" id="PR00007">
    <property type="entry name" value="COMPLEMNTC1Q"/>
</dbReference>
<comment type="subcellular location">
    <subcellularLocation>
        <location evidence="1">Secreted</location>
    </subcellularLocation>
</comment>
<feature type="chain" id="PRO_5041980169" description="C1q domain-containing protein" evidence="4">
    <location>
        <begin position="22"/>
        <end position="241"/>
    </location>
</feature>
<dbReference type="SMART" id="SM00110">
    <property type="entry name" value="C1Q"/>
    <property type="match status" value="1"/>
</dbReference>
<dbReference type="SUPFAM" id="SSF49842">
    <property type="entry name" value="TNF-like"/>
    <property type="match status" value="1"/>
</dbReference>
<evidence type="ECO:0000313" key="7">
    <source>
        <dbReference type="Proteomes" id="UP001274896"/>
    </source>
</evidence>
<dbReference type="EMBL" id="JAUCMX010000011">
    <property type="protein sequence ID" value="KAK3531788.1"/>
    <property type="molecule type" value="Genomic_DNA"/>
</dbReference>
<accession>A0AAE0QUH0</accession>
<keyword evidence="2" id="KW-0964">Secreted</keyword>
<keyword evidence="7" id="KW-1185">Reference proteome</keyword>
<dbReference type="Gene3D" id="2.60.120.40">
    <property type="match status" value="1"/>
</dbReference>
<gene>
    <name evidence="6" type="ORF">QTP70_029750</name>
</gene>
<dbReference type="GO" id="GO:0045202">
    <property type="term" value="C:synapse"/>
    <property type="evidence" value="ECO:0007669"/>
    <property type="project" value="TreeGrafter"/>
</dbReference>
<evidence type="ECO:0000256" key="3">
    <source>
        <dbReference type="ARBA" id="ARBA00022729"/>
    </source>
</evidence>
<evidence type="ECO:0000256" key="1">
    <source>
        <dbReference type="ARBA" id="ARBA00004613"/>
    </source>
</evidence>
<proteinExistence type="predicted"/>
<dbReference type="InterPro" id="IPR008983">
    <property type="entry name" value="Tumour_necrosis_fac-like_dom"/>
</dbReference>
<dbReference type="PANTHER" id="PTHR22923">
    <property type="entry name" value="CEREBELLIN-RELATED"/>
    <property type="match status" value="1"/>
</dbReference>
<dbReference type="Proteomes" id="UP001274896">
    <property type="component" value="Unassembled WGS sequence"/>
</dbReference>
<evidence type="ECO:0000259" key="5">
    <source>
        <dbReference type="PROSITE" id="PS50871"/>
    </source>
</evidence>
<organism evidence="6 7">
    <name type="scientific">Hemibagrus guttatus</name>
    <dbReference type="NCBI Taxonomy" id="175788"/>
    <lineage>
        <taxon>Eukaryota</taxon>
        <taxon>Metazoa</taxon>
        <taxon>Chordata</taxon>
        <taxon>Craniata</taxon>
        <taxon>Vertebrata</taxon>
        <taxon>Euteleostomi</taxon>
        <taxon>Actinopterygii</taxon>
        <taxon>Neopterygii</taxon>
        <taxon>Teleostei</taxon>
        <taxon>Ostariophysi</taxon>
        <taxon>Siluriformes</taxon>
        <taxon>Bagridae</taxon>
        <taxon>Hemibagrus</taxon>
    </lineage>
</organism>
<dbReference type="InterPro" id="IPR050822">
    <property type="entry name" value="Cerebellin_Synaptic_Org"/>
</dbReference>
<dbReference type="InterPro" id="IPR001073">
    <property type="entry name" value="C1q_dom"/>
</dbReference>
<sequence>MKIAAVAVLVLLGALCPCLRAQVSTPVDILWQAAANWTGVLPCGGWDCDCVFRNSKGCCCVAVPLFQLEEVTFMHMVDLWKDLNSLNNQIQEITARRNVAFAASLTSITGCFGPFNKNVSISYCNVTLNQGYGYNQALGTFTAPRAGLYSFSYTVYSNVGAEGERIYHKVQLMKDGQVIASSWEDNREDSEDSATQTVLLQLKQGNQVYMELVLGRFVCGDTHGYNSFSGYLVYPLSDTVV</sequence>
<dbReference type="Pfam" id="PF00386">
    <property type="entry name" value="C1q"/>
    <property type="match status" value="1"/>
</dbReference>
<name>A0AAE0QUH0_9TELE</name>
<evidence type="ECO:0000313" key="6">
    <source>
        <dbReference type="EMBL" id="KAK3531788.1"/>
    </source>
</evidence>
<feature type="domain" description="C1q" evidence="5">
    <location>
        <begin position="94"/>
        <end position="239"/>
    </location>
</feature>
<dbReference type="PANTHER" id="PTHR22923:SF89">
    <property type="entry name" value="CEREBELLIN 18"/>
    <property type="match status" value="1"/>
</dbReference>